<accession>A0A1F7W3T6</accession>
<evidence type="ECO:0000256" key="1">
    <source>
        <dbReference type="SAM" id="Phobius"/>
    </source>
</evidence>
<protein>
    <recommendedName>
        <fullName evidence="4">Bacterial Ig-like domain-containing protein</fullName>
    </recommendedName>
</protein>
<comment type="caution">
    <text evidence="2">The sequence shown here is derived from an EMBL/GenBank/DDBJ whole genome shotgun (WGS) entry which is preliminary data.</text>
</comment>
<evidence type="ECO:0008006" key="4">
    <source>
        <dbReference type="Google" id="ProtNLM"/>
    </source>
</evidence>
<dbReference type="EMBL" id="MGFD01000054">
    <property type="protein sequence ID" value="OGL97296.1"/>
    <property type="molecule type" value="Genomic_DNA"/>
</dbReference>
<proteinExistence type="predicted"/>
<feature type="transmembrane region" description="Helical" evidence="1">
    <location>
        <begin position="31"/>
        <end position="54"/>
    </location>
</feature>
<gene>
    <name evidence="2" type="ORF">A2318_01395</name>
</gene>
<feature type="transmembrane region" description="Helical" evidence="1">
    <location>
        <begin position="83"/>
        <end position="106"/>
    </location>
</feature>
<evidence type="ECO:0000313" key="3">
    <source>
        <dbReference type="Proteomes" id="UP000177331"/>
    </source>
</evidence>
<reference evidence="2 3" key="1">
    <citation type="journal article" date="2016" name="Nat. Commun.">
        <title>Thousands of microbial genomes shed light on interconnected biogeochemical processes in an aquifer system.</title>
        <authorList>
            <person name="Anantharaman K."/>
            <person name="Brown C.T."/>
            <person name="Hug L.A."/>
            <person name="Sharon I."/>
            <person name="Castelle C.J."/>
            <person name="Probst A.J."/>
            <person name="Thomas B.C."/>
            <person name="Singh A."/>
            <person name="Wilkins M.J."/>
            <person name="Karaoz U."/>
            <person name="Brodie E.L."/>
            <person name="Williams K.H."/>
            <person name="Hubbard S.S."/>
            <person name="Banfield J.F."/>
        </authorList>
    </citation>
    <scope>NUCLEOTIDE SEQUENCE [LARGE SCALE GENOMIC DNA]</scope>
</reference>
<dbReference type="InterPro" id="IPR013783">
    <property type="entry name" value="Ig-like_fold"/>
</dbReference>
<evidence type="ECO:0000313" key="2">
    <source>
        <dbReference type="EMBL" id="OGL97296.1"/>
    </source>
</evidence>
<name>A0A1F7W3T6_9BACT</name>
<keyword evidence="1" id="KW-0472">Membrane</keyword>
<dbReference type="Gene3D" id="2.60.40.10">
    <property type="entry name" value="Immunoglobulins"/>
    <property type="match status" value="1"/>
</dbReference>
<feature type="transmembrane region" description="Helical" evidence="1">
    <location>
        <begin position="255"/>
        <end position="273"/>
    </location>
</feature>
<dbReference type="Proteomes" id="UP000177331">
    <property type="component" value="Unassembled WGS sequence"/>
</dbReference>
<dbReference type="STRING" id="1802421.A2318_01395"/>
<sequence>MRSTWLNLILRFSNRIYQKKQLLVGQEGLQIVGNIVSLIVLEMILAIISLPLYVSVGSQNVTAFFSEHSGYAKVTFDYKLRRILTLTGVMIVATVWVIKLLLILLVPTVFGPLPLYRVSDLRPPELTAQEQSTILEQAGIQNARTVQSLKKPELQRVQKTSGKDFVFYGTGEPNATIVLFLTDAQTTLYTGESDQNGNWKIEHSQKEFALREGNHSLSAFSYRAPTGTRSDFSSTQYFKVKTTLADLLVRNIDVLANWSVVILIILGAFLVFLTI</sequence>
<keyword evidence="1" id="KW-1133">Transmembrane helix</keyword>
<organism evidence="2 3">
    <name type="scientific">Candidatus Uhrbacteria bacterium RIFOXYB2_FULL_45_11</name>
    <dbReference type="NCBI Taxonomy" id="1802421"/>
    <lineage>
        <taxon>Bacteria</taxon>
        <taxon>Candidatus Uhriibacteriota</taxon>
    </lineage>
</organism>
<dbReference type="AlphaFoldDB" id="A0A1F7W3T6"/>
<keyword evidence="1" id="KW-0812">Transmembrane</keyword>